<feature type="domain" description="EF-hand" evidence="5">
    <location>
        <begin position="248"/>
        <end position="283"/>
    </location>
</feature>
<evidence type="ECO:0000256" key="4">
    <source>
        <dbReference type="SAM" id="MobiDB-lite"/>
    </source>
</evidence>
<sequence length="690" mass="76415">MNLEEFTTFLEKYSTQEQADLKEAFQRHAKHSKVSQKSLLILLHEIGFTSLQRSVFETLTASRLTMKALTLPQYFRFLAAHRASEGFTAAQLQGTRKAFDQVRAGREEIAPQGVGSALALFFGQDAFEKWNRLWQRLRGGNRPVDEEQQVWKTPLVDFHDFLSLARALQVEELAELHARFRLVDKDQDGAVIEGEFLSLLPDDVALLICGKVRTLLSDAQIQTGQLLSFDDVFDVLSLCRTTSNFTNFEVAELKEAFRRFDQDNSGKIDVLEMVGMLLYMGFDSSLEQVHEHLGTDSVHDRVGQTSVIPPRSKKLNGSGWRDSQPVEAVLLHQDSYQESQASQVCTQGGLCDQLQSKTELEDTQAQDRKAGIVRRKHLEEISDDEDGPARGQKRTVLTTPASSPATKRQRSFPEGSPAATVLDPASPGPAPASAAMETEEVEIAVDNPTAAEAEVEGGVEIAVDNPTAAEAEVEGGVEIAVDNPTAAEAEVEGGVEIAVDNPTAVEAEVEGGVAADAADAPFSPEGDGEGPEGEKRLRKRFNLISMHKERPEYKAFNARFPRHLRQEGQPMTPDPRAYPSKRQWETAAQKWREDLRVASCGMAEFPEVAIIIQSDVDGNSELDFQEFLHVMATHELNHTKVLRQAFKRICSSADTCTQEQVSDLLQSLGYFPGEEIFHETLMADGMQDTE</sequence>
<dbReference type="Gene3D" id="1.10.238.10">
    <property type="entry name" value="EF-hand"/>
    <property type="match status" value="1"/>
</dbReference>
<gene>
    <name evidence="6" type="ORF">C1SCF055_LOCUS12932</name>
</gene>
<dbReference type="EMBL" id="CAMXCT010000995">
    <property type="protein sequence ID" value="CAI3985488.1"/>
    <property type="molecule type" value="Genomic_DNA"/>
</dbReference>
<dbReference type="CDD" id="cd00051">
    <property type="entry name" value="EFh"/>
    <property type="match status" value="1"/>
</dbReference>
<comment type="caution">
    <text evidence="6">The sequence shown here is derived from an EMBL/GenBank/DDBJ whole genome shotgun (WGS) entry which is preliminary data.</text>
</comment>
<dbReference type="InterPro" id="IPR029344">
    <property type="entry name" value="SLBP_RNA_bind"/>
</dbReference>
<evidence type="ECO:0000313" key="7">
    <source>
        <dbReference type="EMBL" id="CAL1138863.1"/>
    </source>
</evidence>
<protein>
    <submittedName>
        <fullName evidence="8">EF-hand domain-containing protein</fullName>
    </submittedName>
</protein>
<dbReference type="Gene3D" id="1.10.8.1120">
    <property type="entry name" value="Histone RNA hairpin-binding protein RNA-binding domain"/>
    <property type="match status" value="1"/>
</dbReference>
<keyword evidence="2" id="KW-0677">Repeat</keyword>
<dbReference type="PROSITE" id="PS50222">
    <property type="entry name" value="EF_HAND_2"/>
    <property type="match status" value="2"/>
</dbReference>
<keyword evidence="1" id="KW-0479">Metal-binding</keyword>
<evidence type="ECO:0000256" key="1">
    <source>
        <dbReference type="ARBA" id="ARBA00022723"/>
    </source>
</evidence>
<dbReference type="InterPro" id="IPR038294">
    <property type="entry name" value="SLBP_RNA_bind_sf"/>
</dbReference>
<dbReference type="EMBL" id="CAMXCT020000995">
    <property type="protein sequence ID" value="CAL1138863.1"/>
    <property type="molecule type" value="Genomic_DNA"/>
</dbReference>
<evidence type="ECO:0000259" key="5">
    <source>
        <dbReference type="PROSITE" id="PS50222"/>
    </source>
</evidence>
<evidence type="ECO:0000256" key="2">
    <source>
        <dbReference type="ARBA" id="ARBA00022737"/>
    </source>
</evidence>
<dbReference type="InterPro" id="IPR018247">
    <property type="entry name" value="EF_Hand_1_Ca_BS"/>
</dbReference>
<accession>A0A9P1FR94</accession>
<keyword evidence="9" id="KW-1185">Reference proteome</keyword>
<dbReference type="PROSITE" id="PS00018">
    <property type="entry name" value="EF_HAND_1"/>
    <property type="match status" value="1"/>
</dbReference>
<dbReference type="SMART" id="SM00054">
    <property type="entry name" value="EFh"/>
    <property type="match status" value="3"/>
</dbReference>
<organism evidence="6">
    <name type="scientific">Cladocopium goreaui</name>
    <dbReference type="NCBI Taxonomy" id="2562237"/>
    <lineage>
        <taxon>Eukaryota</taxon>
        <taxon>Sar</taxon>
        <taxon>Alveolata</taxon>
        <taxon>Dinophyceae</taxon>
        <taxon>Suessiales</taxon>
        <taxon>Symbiodiniaceae</taxon>
        <taxon>Cladocopium</taxon>
    </lineage>
</organism>
<dbReference type="Pfam" id="PF15247">
    <property type="entry name" value="SLBP_RNA_bind"/>
    <property type="match status" value="1"/>
</dbReference>
<reference evidence="7" key="2">
    <citation type="submission" date="2024-04" db="EMBL/GenBank/DDBJ databases">
        <authorList>
            <person name="Chen Y."/>
            <person name="Shah S."/>
            <person name="Dougan E. K."/>
            <person name="Thang M."/>
            <person name="Chan C."/>
        </authorList>
    </citation>
    <scope>NUCLEOTIDE SEQUENCE [LARGE SCALE GENOMIC DNA]</scope>
</reference>
<reference evidence="6" key="1">
    <citation type="submission" date="2022-10" db="EMBL/GenBank/DDBJ databases">
        <authorList>
            <person name="Chen Y."/>
            <person name="Dougan E. K."/>
            <person name="Chan C."/>
            <person name="Rhodes N."/>
            <person name="Thang M."/>
        </authorList>
    </citation>
    <scope>NUCLEOTIDE SEQUENCE</scope>
</reference>
<dbReference type="OrthoDB" id="191686at2759"/>
<evidence type="ECO:0000256" key="3">
    <source>
        <dbReference type="ARBA" id="ARBA00022837"/>
    </source>
</evidence>
<evidence type="ECO:0000313" key="8">
    <source>
        <dbReference type="EMBL" id="CAL4772800.1"/>
    </source>
</evidence>
<proteinExistence type="predicted"/>
<dbReference type="Proteomes" id="UP001152797">
    <property type="component" value="Unassembled WGS sequence"/>
</dbReference>
<feature type="region of interest" description="Disordered" evidence="4">
    <location>
        <begin position="515"/>
        <end position="535"/>
    </location>
</feature>
<dbReference type="InterPro" id="IPR011992">
    <property type="entry name" value="EF-hand-dom_pair"/>
</dbReference>
<dbReference type="Pfam" id="PF13405">
    <property type="entry name" value="EF-hand_6"/>
    <property type="match status" value="1"/>
</dbReference>
<dbReference type="GO" id="GO:0003723">
    <property type="term" value="F:RNA binding"/>
    <property type="evidence" value="ECO:0007669"/>
    <property type="project" value="InterPro"/>
</dbReference>
<dbReference type="PANTHER" id="PTHR10891">
    <property type="entry name" value="EF-HAND CALCIUM-BINDING DOMAIN CONTAINING PROTEIN"/>
    <property type="match status" value="1"/>
</dbReference>
<feature type="compositionally biased region" description="Polar residues" evidence="4">
    <location>
        <begin position="395"/>
        <end position="406"/>
    </location>
</feature>
<feature type="non-terminal residue" evidence="6">
    <location>
        <position position="690"/>
    </location>
</feature>
<feature type="region of interest" description="Disordered" evidence="4">
    <location>
        <begin position="358"/>
        <end position="437"/>
    </location>
</feature>
<keyword evidence="3" id="KW-0106">Calcium</keyword>
<dbReference type="GO" id="GO:0005509">
    <property type="term" value="F:calcium ion binding"/>
    <property type="evidence" value="ECO:0007669"/>
    <property type="project" value="InterPro"/>
</dbReference>
<feature type="domain" description="EF-hand" evidence="5">
    <location>
        <begin position="171"/>
        <end position="206"/>
    </location>
</feature>
<evidence type="ECO:0000313" key="6">
    <source>
        <dbReference type="EMBL" id="CAI3985488.1"/>
    </source>
</evidence>
<name>A0A9P1FR94_9DINO</name>
<dbReference type="SUPFAM" id="SSF47473">
    <property type="entry name" value="EF-hand"/>
    <property type="match status" value="3"/>
</dbReference>
<dbReference type="EMBL" id="CAMXCT030000995">
    <property type="protein sequence ID" value="CAL4772800.1"/>
    <property type="molecule type" value="Genomic_DNA"/>
</dbReference>
<dbReference type="InterPro" id="IPR039647">
    <property type="entry name" value="EF_hand_pair_protein_CML-like"/>
</dbReference>
<evidence type="ECO:0000313" key="9">
    <source>
        <dbReference type="Proteomes" id="UP001152797"/>
    </source>
</evidence>
<dbReference type="InterPro" id="IPR002048">
    <property type="entry name" value="EF_hand_dom"/>
</dbReference>
<dbReference type="AlphaFoldDB" id="A0A9P1FR94"/>